<feature type="region of interest" description="Disordered" evidence="1">
    <location>
        <begin position="279"/>
        <end position="318"/>
    </location>
</feature>
<organism evidence="2 3">
    <name type="scientific">Mycena alexandri</name>
    <dbReference type="NCBI Taxonomy" id="1745969"/>
    <lineage>
        <taxon>Eukaryota</taxon>
        <taxon>Fungi</taxon>
        <taxon>Dikarya</taxon>
        <taxon>Basidiomycota</taxon>
        <taxon>Agaricomycotina</taxon>
        <taxon>Agaricomycetes</taxon>
        <taxon>Agaricomycetidae</taxon>
        <taxon>Agaricales</taxon>
        <taxon>Marasmiineae</taxon>
        <taxon>Mycenaceae</taxon>
        <taxon>Mycena</taxon>
    </lineage>
</organism>
<evidence type="ECO:0000313" key="2">
    <source>
        <dbReference type="EMBL" id="KAJ7038652.1"/>
    </source>
</evidence>
<feature type="compositionally biased region" description="Gly residues" evidence="1">
    <location>
        <begin position="297"/>
        <end position="318"/>
    </location>
</feature>
<gene>
    <name evidence="2" type="ORF">C8F04DRAFT_1392795</name>
</gene>
<name>A0AAD6T7A2_9AGAR</name>
<evidence type="ECO:0000256" key="1">
    <source>
        <dbReference type="SAM" id="MobiDB-lite"/>
    </source>
</evidence>
<reference evidence="2" key="1">
    <citation type="submission" date="2023-03" db="EMBL/GenBank/DDBJ databases">
        <title>Massive genome expansion in bonnet fungi (Mycena s.s.) driven by repeated elements and novel gene families across ecological guilds.</title>
        <authorList>
            <consortium name="Lawrence Berkeley National Laboratory"/>
            <person name="Harder C.B."/>
            <person name="Miyauchi S."/>
            <person name="Viragh M."/>
            <person name="Kuo A."/>
            <person name="Thoen E."/>
            <person name="Andreopoulos B."/>
            <person name="Lu D."/>
            <person name="Skrede I."/>
            <person name="Drula E."/>
            <person name="Henrissat B."/>
            <person name="Morin E."/>
            <person name="Kohler A."/>
            <person name="Barry K."/>
            <person name="LaButti K."/>
            <person name="Morin E."/>
            <person name="Salamov A."/>
            <person name="Lipzen A."/>
            <person name="Mereny Z."/>
            <person name="Hegedus B."/>
            <person name="Baldrian P."/>
            <person name="Stursova M."/>
            <person name="Weitz H."/>
            <person name="Taylor A."/>
            <person name="Grigoriev I.V."/>
            <person name="Nagy L.G."/>
            <person name="Martin F."/>
            <person name="Kauserud H."/>
        </authorList>
    </citation>
    <scope>NUCLEOTIDE SEQUENCE</scope>
    <source>
        <strain evidence="2">CBHHK200</strain>
    </source>
</reference>
<dbReference type="EMBL" id="JARJCM010000030">
    <property type="protein sequence ID" value="KAJ7038652.1"/>
    <property type="molecule type" value="Genomic_DNA"/>
</dbReference>
<sequence>MAEATVRENCHEDSCKVFDEHRAKILYAVTFNGGSHVNDNLPNLVDTIKEGISGHCNPATTIVFAVAAADKNYGKTPGTSSRCAPPFIAGVIVHDEDDRTRLRNQHIFAPPGRVVAWALLGPEDCAIPWVANILSASVGGGTPEAALALRTAYIQIVRTHGSFGIMLNQVTWANDKSTLNERRHKLSETINVVWNEKLSAYVVYMQPCTTDAPLWRKLVTILCGQELRYSFYIFKSLIDPTKNNLGPRCVLCKNDDHFASTCTYTTDADWWGPQSQLSGITEGPLAPKSNRGRGRGGNRGGNRGDGGRARGGFGRGRG</sequence>
<comment type="caution">
    <text evidence="2">The sequence shown here is derived from an EMBL/GenBank/DDBJ whole genome shotgun (WGS) entry which is preliminary data.</text>
</comment>
<accession>A0AAD6T7A2</accession>
<keyword evidence="3" id="KW-1185">Reference proteome</keyword>
<dbReference type="Proteomes" id="UP001218188">
    <property type="component" value="Unassembled WGS sequence"/>
</dbReference>
<protein>
    <submittedName>
        <fullName evidence="2">Uncharacterized protein</fullName>
    </submittedName>
</protein>
<evidence type="ECO:0000313" key="3">
    <source>
        <dbReference type="Proteomes" id="UP001218188"/>
    </source>
</evidence>
<dbReference type="AlphaFoldDB" id="A0AAD6T7A2"/>
<proteinExistence type="predicted"/>